<feature type="non-terminal residue" evidence="5">
    <location>
        <position position="1"/>
    </location>
</feature>
<dbReference type="InterPro" id="IPR029058">
    <property type="entry name" value="AB_hydrolase_fold"/>
</dbReference>
<protein>
    <recommendedName>
        <fullName evidence="1">1-alkyl-2-acetylglycerophosphocholine esterase</fullName>
        <ecNumber evidence="1">3.1.1.47</ecNumber>
    </recommendedName>
</protein>
<gene>
    <name evidence="5" type="ORF">B7463_g1373</name>
</gene>
<name>A0A3E2HNG8_SCYLI</name>
<dbReference type="STRING" id="5539.A0A3E2HNG8"/>
<dbReference type="Gene3D" id="3.40.50.1820">
    <property type="entry name" value="alpha/beta hydrolase"/>
    <property type="match status" value="1"/>
</dbReference>
<dbReference type="GO" id="GO:0003847">
    <property type="term" value="F:1-alkyl-2-acetylglycerophosphocholine esterase activity"/>
    <property type="evidence" value="ECO:0007669"/>
    <property type="project" value="UniProtKB-EC"/>
</dbReference>
<dbReference type="Proteomes" id="UP000258309">
    <property type="component" value="Unassembled WGS sequence"/>
</dbReference>
<reference evidence="5 6" key="1">
    <citation type="submission" date="2018-05" db="EMBL/GenBank/DDBJ databases">
        <title>Draft genome sequence of Scytalidium lignicola DSM 105466, a ubiquitous saprotrophic fungus.</title>
        <authorList>
            <person name="Buettner E."/>
            <person name="Gebauer A.M."/>
            <person name="Hofrichter M."/>
            <person name="Liers C."/>
            <person name="Kellner H."/>
        </authorList>
    </citation>
    <scope>NUCLEOTIDE SEQUENCE [LARGE SCALE GENOMIC DNA]</scope>
    <source>
        <strain evidence="5 6">DSM 105466</strain>
    </source>
</reference>
<dbReference type="OMA" id="ILTVDHT"/>
<organism evidence="5 6">
    <name type="scientific">Scytalidium lignicola</name>
    <name type="common">Hyphomycete</name>
    <dbReference type="NCBI Taxonomy" id="5539"/>
    <lineage>
        <taxon>Eukaryota</taxon>
        <taxon>Fungi</taxon>
        <taxon>Dikarya</taxon>
        <taxon>Ascomycota</taxon>
        <taxon>Pezizomycotina</taxon>
        <taxon>Leotiomycetes</taxon>
        <taxon>Leotiomycetes incertae sedis</taxon>
        <taxon>Scytalidium</taxon>
    </lineage>
</organism>
<dbReference type="Pfam" id="PF03403">
    <property type="entry name" value="PAF-AH_p_II"/>
    <property type="match status" value="2"/>
</dbReference>
<dbReference type="SUPFAM" id="SSF53474">
    <property type="entry name" value="alpha/beta-Hydrolases"/>
    <property type="match status" value="1"/>
</dbReference>
<feature type="non-terminal residue" evidence="5">
    <location>
        <position position="302"/>
    </location>
</feature>
<dbReference type="OrthoDB" id="2363873at2759"/>
<dbReference type="EMBL" id="NCSJ02000014">
    <property type="protein sequence ID" value="RFU34916.1"/>
    <property type="molecule type" value="Genomic_DNA"/>
</dbReference>
<evidence type="ECO:0000256" key="1">
    <source>
        <dbReference type="ARBA" id="ARBA00013201"/>
    </source>
</evidence>
<dbReference type="GO" id="GO:0016042">
    <property type="term" value="P:lipid catabolic process"/>
    <property type="evidence" value="ECO:0007669"/>
    <property type="project" value="UniProtKB-KW"/>
</dbReference>
<keyword evidence="3" id="KW-0442">Lipid degradation</keyword>
<keyword evidence="6" id="KW-1185">Reference proteome</keyword>
<proteinExistence type="predicted"/>
<evidence type="ECO:0000256" key="4">
    <source>
        <dbReference type="ARBA" id="ARBA00023098"/>
    </source>
</evidence>
<keyword evidence="2" id="KW-0378">Hydrolase</keyword>
<dbReference type="PANTHER" id="PTHR10272">
    <property type="entry name" value="PLATELET-ACTIVATING FACTOR ACETYLHYDROLASE"/>
    <property type="match status" value="1"/>
</dbReference>
<comment type="caution">
    <text evidence="5">The sequence shown here is derived from an EMBL/GenBank/DDBJ whole genome shotgun (WGS) entry which is preliminary data.</text>
</comment>
<evidence type="ECO:0000256" key="3">
    <source>
        <dbReference type="ARBA" id="ARBA00022963"/>
    </source>
</evidence>
<evidence type="ECO:0000256" key="2">
    <source>
        <dbReference type="ARBA" id="ARBA00022801"/>
    </source>
</evidence>
<dbReference type="PANTHER" id="PTHR10272:SF14">
    <property type="entry name" value="PAF ACETYLHYDROLASE FAMILY PROTEIN"/>
    <property type="match status" value="1"/>
</dbReference>
<evidence type="ECO:0000313" key="5">
    <source>
        <dbReference type="EMBL" id="RFU34916.1"/>
    </source>
</evidence>
<dbReference type="EC" id="3.1.1.47" evidence="1"/>
<sequence>MDPITAEFEGASYAIYGLPKDTFASLYLQGCEMPAKSTQHPHHKTKQPSYPPILFSPALDTSRLLYSAIAQQISSAGYVVVTIDHPYDADIVTFPDNRTVLAGNISTDAQILLDVDTRAKDISFVLNELTENENIVTSCGLEKGKVGLFGHSLGGAAVATTMLRDHRFAGGINMDGTFWGPVISSGLTRPFMLFAHEGKNGTNDATWGAIWPKLRGWKKDLMLSDSAHYTFSDFPYLIDVLGIKSQLPVEVTELVGSIDGKRDIRILGSYIAAFFDFVLRGRKQPMLDGASAQFPEVSFVTP</sequence>
<keyword evidence="4" id="KW-0443">Lipid metabolism</keyword>
<accession>A0A3E2HNG8</accession>
<evidence type="ECO:0000313" key="6">
    <source>
        <dbReference type="Proteomes" id="UP000258309"/>
    </source>
</evidence>
<dbReference type="AlphaFoldDB" id="A0A3E2HNG8"/>